<dbReference type="PROSITE" id="PS50045">
    <property type="entry name" value="SIGMA54_INTERACT_4"/>
    <property type="match status" value="1"/>
</dbReference>
<dbReference type="EMBL" id="WUBI01000001">
    <property type="protein sequence ID" value="MWV42160.1"/>
    <property type="molecule type" value="Genomic_DNA"/>
</dbReference>
<dbReference type="InterPro" id="IPR009057">
    <property type="entry name" value="Homeodomain-like_sf"/>
</dbReference>
<dbReference type="InterPro" id="IPR027417">
    <property type="entry name" value="P-loop_NTPase"/>
</dbReference>
<dbReference type="InterPro" id="IPR058031">
    <property type="entry name" value="AAA_lid_NorR"/>
</dbReference>
<dbReference type="InterPro" id="IPR025662">
    <property type="entry name" value="Sigma_54_int_dom_ATP-bd_1"/>
</dbReference>
<name>A0A7X3IE11_9BACL</name>
<keyword evidence="1" id="KW-0547">Nucleotide-binding</keyword>
<dbReference type="Gene3D" id="3.40.50.300">
    <property type="entry name" value="P-loop containing nucleotide triphosphate hydrolases"/>
    <property type="match status" value="1"/>
</dbReference>
<gene>
    <name evidence="8" type="ORF">GRF59_00820</name>
</gene>
<dbReference type="GO" id="GO:0043565">
    <property type="term" value="F:sequence-specific DNA binding"/>
    <property type="evidence" value="ECO:0007669"/>
    <property type="project" value="InterPro"/>
</dbReference>
<feature type="domain" description="Sigma-54 factor interaction" evidence="6">
    <location>
        <begin position="262"/>
        <end position="492"/>
    </location>
</feature>
<dbReference type="NCBIfam" id="TIGR00229">
    <property type="entry name" value="sensory_box"/>
    <property type="match status" value="1"/>
</dbReference>
<evidence type="ECO:0000256" key="4">
    <source>
        <dbReference type="ARBA" id="ARBA00023125"/>
    </source>
</evidence>
<evidence type="ECO:0000256" key="3">
    <source>
        <dbReference type="ARBA" id="ARBA00023015"/>
    </source>
</evidence>
<dbReference type="Gene3D" id="1.10.8.60">
    <property type="match status" value="1"/>
</dbReference>
<dbReference type="Pfam" id="PF00158">
    <property type="entry name" value="Sigma54_activat"/>
    <property type="match status" value="1"/>
</dbReference>
<dbReference type="PROSITE" id="PS00675">
    <property type="entry name" value="SIGMA54_INTERACT_1"/>
    <property type="match status" value="1"/>
</dbReference>
<dbReference type="PANTHER" id="PTHR32071">
    <property type="entry name" value="TRANSCRIPTIONAL REGULATORY PROTEIN"/>
    <property type="match status" value="1"/>
</dbReference>
<keyword evidence="2" id="KW-0067">ATP-binding</keyword>
<dbReference type="FunFam" id="3.40.50.300:FF:000006">
    <property type="entry name" value="DNA-binding transcriptional regulator NtrC"/>
    <property type="match status" value="1"/>
</dbReference>
<accession>A0A7X3IE11</accession>
<dbReference type="InterPro" id="IPR002197">
    <property type="entry name" value="HTH_Fis"/>
</dbReference>
<proteinExistence type="predicted"/>
<dbReference type="GO" id="GO:0006355">
    <property type="term" value="P:regulation of DNA-templated transcription"/>
    <property type="evidence" value="ECO:0007669"/>
    <property type="project" value="InterPro"/>
</dbReference>
<dbReference type="PANTHER" id="PTHR32071:SF57">
    <property type="entry name" value="C4-DICARBOXYLATE TRANSPORT TRANSCRIPTIONAL REGULATORY PROTEIN DCTD"/>
    <property type="match status" value="1"/>
</dbReference>
<dbReference type="Gene3D" id="1.10.10.60">
    <property type="entry name" value="Homeodomain-like"/>
    <property type="match status" value="1"/>
</dbReference>
<dbReference type="GO" id="GO:0005524">
    <property type="term" value="F:ATP binding"/>
    <property type="evidence" value="ECO:0007669"/>
    <property type="project" value="UniProtKB-KW"/>
</dbReference>
<dbReference type="PROSITE" id="PS50112">
    <property type="entry name" value="PAS"/>
    <property type="match status" value="1"/>
</dbReference>
<dbReference type="InterPro" id="IPR003593">
    <property type="entry name" value="AAA+_ATPase"/>
</dbReference>
<keyword evidence="3" id="KW-0805">Transcription regulation</keyword>
<dbReference type="InterPro" id="IPR035965">
    <property type="entry name" value="PAS-like_dom_sf"/>
</dbReference>
<feature type="domain" description="PAS" evidence="7">
    <location>
        <begin position="119"/>
        <end position="166"/>
    </location>
</feature>
<dbReference type="Pfam" id="PF25601">
    <property type="entry name" value="AAA_lid_14"/>
    <property type="match status" value="1"/>
</dbReference>
<dbReference type="InterPro" id="IPR000014">
    <property type="entry name" value="PAS"/>
</dbReference>
<keyword evidence="5" id="KW-0804">Transcription</keyword>
<evidence type="ECO:0000256" key="5">
    <source>
        <dbReference type="ARBA" id="ARBA00023163"/>
    </source>
</evidence>
<keyword evidence="9" id="KW-1185">Reference proteome</keyword>
<dbReference type="InterPro" id="IPR002078">
    <property type="entry name" value="Sigma_54_int"/>
</dbReference>
<organism evidence="8 9">
    <name type="scientific">Paenibacillus dendrobii</name>
    <dbReference type="NCBI Taxonomy" id="2691084"/>
    <lineage>
        <taxon>Bacteria</taxon>
        <taxon>Bacillati</taxon>
        <taxon>Bacillota</taxon>
        <taxon>Bacilli</taxon>
        <taxon>Bacillales</taxon>
        <taxon>Paenibacillaceae</taxon>
        <taxon>Paenibacillus</taxon>
    </lineage>
</organism>
<dbReference type="AlphaFoldDB" id="A0A7X3IE11"/>
<dbReference type="CDD" id="cd00009">
    <property type="entry name" value="AAA"/>
    <property type="match status" value="1"/>
</dbReference>
<evidence type="ECO:0000313" key="8">
    <source>
        <dbReference type="EMBL" id="MWV42160.1"/>
    </source>
</evidence>
<dbReference type="Proteomes" id="UP000460318">
    <property type="component" value="Unassembled WGS sequence"/>
</dbReference>
<protein>
    <submittedName>
        <fullName evidence="8">PAS domain S-box protein</fullName>
    </submittedName>
</protein>
<evidence type="ECO:0000259" key="6">
    <source>
        <dbReference type="PROSITE" id="PS50045"/>
    </source>
</evidence>
<evidence type="ECO:0000256" key="2">
    <source>
        <dbReference type="ARBA" id="ARBA00022840"/>
    </source>
</evidence>
<reference evidence="8 9" key="1">
    <citation type="submission" date="2019-12" db="EMBL/GenBank/DDBJ databases">
        <title>Paenibacillus sp. nov., an endophytic bacterium isolated from the stem of Dendrobium.</title>
        <authorList>
            <person name="Zhao R."/>
        </authorList>
    </citation>
    <scope>NUCLEOTIDE SEQUENCE [LARGE SCALE GENOMIC DNA]</scope>
    <source>
        <strain evidence="8 9">HJL G12</strain>
    </source>
</reference>
<evidence type="ECO:0000313" key="9">
    <source>
        <dbReference type="Proteomes" id="UP000460318"/>
    </source>
</evidence>
<keyword evidence="4" id="KW-0238">DNA-binding</keyword>
<sequence>MKHVLPRLENLIRTDYRIIDRADLEALQDRRSPAEDFPIFFEKDACRYGLLLRSSDVTKPLDSSHMPDVQTVQAEDPLTGIASAFPSCSLALVFRNGKPLGYVTAQDIIAATVQAHMYLEAYFSTALEALNPDVAITLINEEGHVAFWTSGAEHIFSIQKDEIIGKPASDFFAVDRLQSLKTLETGESVHRMQHRPRQDMFVLINSSPVILDDRIIGAVAAESDLSTQMRLHQELLQMTNKVHHLQKEVAMLSPSIDPFQHIKGTSKAIKKSIDTIKKISTTKATVLIQGESGTGKELFAQAIHNSREQSSSPFLAINCGAIPAALFESELFGYERGAFSGADPKGKKGKIELANGGTLFLDEIGEMPLDMQVKMLRVLQEKTFFSVGGTQLKKADCRIIAATNRDLKKMIAEGMFREDLYYRLNVVSMDIPPLRERKEDIYELTQTFLHEFSLIYGRHIQSFTPDVFEDLLRYDWPGNIRELRNIMERLVIFSTDGEIKREYLPANIYTGDQTPPAADKAVHDLDMTEMDGMSFQTKLDEFERKLLLQALDSAKGNKLAIAKQLGISRATLYNKLKRLNL</sequence>
<dbReference type="InterPro" id="IPR025943">
    <property type="entry name" value="Sigma_54_int_dom_ATP-bd_2"/>
</dbReference>
<dbReference type="PROSITE" id="PS00688">
    <property type="entry name" value="SIGMA54_INTERACT_3"/>
    <property type="match status" value="1"/>
</dbReference>
<dbReference type="CDD" id="cd00130">
    <property type="entry name" value="PAS"/>
    <property type="match status" value="1"/>
</dbReference>
<dbReference type="RefSeq" id="WP_160495785.1">
    <property type="nucleotide sequence ID" value="NZ_WUBI01000001.1"/>
</dbReference>
<dbReference type="Pfam" id="PF02954">
    <property type="entry name" value="HTH_8"/>
    <property type="match status" value="1"/>
</dbReference>
<dbReference type="SMART" id="SM00382">
    <property type="entry name" value="AAA"/>
    <property type="match status" value="1"/>
</dbReference>
<dbReference type="Gene3D" id="3.30.450.20">
    <property type="entry name" value="PAS domain"/>
    <property type="match status" value="1"/>
</dbReference>
<dbReference type="PROSITE" id="PS00676">
    <property type="entry name" value="SIGMA54_INTERACT_2"/>
    <property type="match status" value="1"/>
</dbReference>
<comment type="caution">
    <text evidence="8">The sequence shown here is derived from an EMBL/GenBank/DDBJ whole genome shotgun (WGS) entry which is preliminary data.</text>
</comment>
<evidence type="ECO:0000259" key="7">
    <source>
        <dbReference type="PROSITE" id="PS50112"/>
    </source>
</evidence>
<evidence type="ECO:0000256" key="1">
    <source>
        <dbReference type="ARBA" id="ARBA00022741"/>
    </source>
</evidence>
<dbReference type="InterPro" id="IPR025944">
    <property type="entry name" value="Sigma_54_int_dom_CS"/>
</dbReference>
<dbReference type="SUPFAM" id="SSF55785">
    <property type="entry name" value="PYP-like sensor domain (PAS domain)"/>
    <property type="match status" value="1"/>
</dbReference>
<dbReference type="PRINTS" id="PR01590">
    <property type="entry name" value="HTHFIS"/>
</dbReference>
<dbReference type="SUPFAM" id="SSF52540">
    <property type="entry name" value="P-loop containing nucleoside triphosphate hydrolases"/>
    <property type="match status" value="1"/>
</dbReference>
<dbReference type="SUPFAM" id="SSF46689">
    <property type="entry name" value="Homeodomain-like"/>
    <property type="match status" value="1"/>
</dbReference>